<name>A0A3P1BGT5_9BACT</name>
<protein>
    <recommendedName>
        <fullName evidence="1">pPIWI-RE three-gene island domain-containing protein</fullName>
    </recommendedName>
</protein>
<sequence>MNTLASLAPAFYRHSTTANTGLTSQRPGRRLPRLSARQLFDVELGLFLLSELMPSASPDALPGLLSTTDSAWTPRQHKLRSRGLALLTHFSQYTHWRDLLETYMAVPVHLQAYDISRDYSSFRLKTVGFSRNRLSVLRKVLS</sequence>
<evidence type="ECO:0000313" key="3">
    <source>
        <dbReference type="Proteomes" id="UP000271925"/>
    </source>
</evidence>
<dbReference type="AlphaFoldDB" id="A0A3P1BGT5"/>
<dbReference type="EMBL" id="RQJO01000011">
    <property type="protein sequence ID" value="RRA99743.1"/>
    <property type="molecule type" value="Genomic_DNA"/>
</dbReference>
<proteinExistence type="predicted"/>
<accession>A0A3P1BGT5</accession>
<feature type="domain" description="pPIWI-RE three-gene island" evidence="1">
    <location>
        <begin position="33"/>
        <end position="142"/>
    </location>
</feature>
<gene>
    <name evidence="2" type="ORF">EHT25_24225</name>
</gene>
<evidence type="ECO:0000259" key="1">
    <source>
        <dbReference type="Pfam" id="PF18155"/>
    </source>
</evidence>
<evidence type="ECO:0000313" key="2">
    <source>
        <dbReference type="EMBL" id="RRA99743.1"/>
    </source>
</evidence>
<dbReference type="Proteomes" id="UP000271925">
    <property type="component" value="Unassembled WGS sequence"/>
</dbReference>
<dbReference type="OrthoDB" id="957712at2"/>
<organism evidence="2 3">
    <name type="scientific">Larkinella rosea</name>
    <dbReference type="NCBI Taxonomy" id="2025312"/>
    <lineage>
        <taxon>Bacteria</taxon>
        <taxon>Pseudomonadati</taxon>
        <taxon>Bacteroidota</taxon>
        <taxon>Cytophagia</taxon>
        <taxon>Cytophagales</taxon>
        <taxon>Spirosomataceae</taxon>
        <taxon>Larkinella</taxon>
    </lineage>
</organism>
<dbReference type="Pfam" id="PF18155">
    <property type="entry name" value="pPIWI_RE_Z"/>
    <property type="match status" value="1"/>
</dbReference>
<dbReference type="InterPro" id="IPR055254">
    <property type="entry name" value="pPIWI_RE_Z"/>
</dbReference>
<reference evidence="2 3" key="1">
    <citation type="submission" date="2018-11" db="EMBL/GenBank/DDBJ databases">
        <authorList>
            <person name="Zhou Z."/>
            <person name="Wang G."/>
        </authorList>
    </citation>
    <scope>NUCLEOTIDE SEQUENCE [LARGE SCALE GENOMIC DNA]</scope>
    <source>
        <strain evidence="2 3">KCTC52004</strain>
    </source>
</reference>
<comment type="caution">
    <text evidence="2">The sequence shown here is derived from an EMBL/GenBank/DDBJ whole genome shotgun (WGS) entry which is preliminary data.</text>
</comment>
<keyword evidence="3" id="KW-1185">Reference proteome</keyword>
<dbReference type="RefSeq" id="WP_124877775.1">
    <property type="nucleotide sequence ID" value="NZ_RQJO01000011.1"/>
</dbReference>